<feature type="region of interest" description="Disordered" evidence="1">
    <location>
        <begin position="1"/>
        <end position="31"/>
    </location>
</feature>
<evidence type="ECO:0000256" key="1">
    <source>
        <dbReference type="SAM" id="MobiDB-lite"/>
    </source>
</evidence>
<proteinExistence type="predicted"/>
<name>C9LN94_9FIRM</name>
<dbReference type="RefSeq" id="WP_007069963.1">
    <property type="nucleotide sequence ID" value="NZ_GG698602.1"/>
</dbReference>
<dbReference type="eggNOG" id="ENOG5033M2N">
    <property type="taxonomic scope" value="Bacteria"/>
</dbReference>
<organism evidence="2 3">
    <name type="scientific">Dialister invisus DSM 15470</name>
    <dbReference type="NCBI Taxonomy" id="592028"/>
    <lineage>
        <taxon>Bacteria</taxon>
        <taxon>Bacillati</taxon>
        <taxon>Bacillota</taxon>
        <taxon>Negativicutes</taxon>
        <taxon>Veillonellales</taxon>
        <taxon>Veillonellaceae</taxon>
        <taxon>Dialister</taxon>
    </lineage>
</organism>
<gene>
    <name evidence="2" type="ORF">GCWU000321_01014</name>
</gene>
<dbReference type="HOGENOM" id="CLU_1501221_0_0_9"/>
<dbReference type="EMBL" id="ACIM02000001">
    <property type="protein sequence ID" value="EEW97030.1"/>
    <property type="molecule type" value="Genomic_DNA"/>
</dbReference>
<protein>
    <submittedName>
        <fullName evidence="2">Uncharacterized protein</fullName>
    </submittedName>
</protein>
<keyword evidence="3" id="KW-1185">Reference proteome</keyword>
<reference evidence="2" key="1">
    <citation type="submission" date="2009-09" db="EMBL/GenBank/DDBJ databases">
        <authorList>
            <person name="Weinstock G."/>
            <person name="Sodergren E."/>
            <person name="Clifton S."/>
            <person name="Fulton L."/>
            <person name="Fulton B."/>
            <person name="Courtney L."/>
            <person name="Fronick C."/>
            <person name="Harrison M."/>
            <person name="Strong C."/>
            <person name="Farmer C."/>
            <person name="Delahaunty K."/>
            <person name="Markovic C."/>
            <person name="Hall O."/>
            <person name="Minx P."/>
            <person name="Tomlinson C."/>
            <person name="Mitreva M."/>
            <person name="Nelson J."/>
            <person name="Hou S."/>
            <person name="Wollam A."/>
            <person name="Pepin K.H."/>
            <person name="Johnson M."/>
            <person name="Bhonagiri V."/>
            <person name="Nash W.E."/>
            <person name="Warren W."/>
            <person name="Chinwalla A."/>
            <person name="Mardis E.R."/>
            <person name="Wilson R.K."/>
        </authorList>
    </citation>
    <scope>NUCLEOTIDE SEQUENCE [LARGE SCALE GENOMIC DNA]</scope>
    <source>
        <strain evidence="2">DSM 15470</strain>
    </source>
</reference>
<accession>C9LN94</accession>
<dbReference type="GeneID" id="78278541"/>
<comment type="caution">
    <text evidence="2">The sequence shown here is derived from an EMBL/GenBank/DDBJ whole genome shotgun (WGS) entry which is preliminary data.</text>
</comment>
<dbReference type="AlphaFoldDB" id="C9LN94"/>
<dbReference type="Proteomes" id="UP000004736">
    <property type="component" value="Unassembled WGS sequence"/>
</dbReference>
<evidence type="ECO:0000313" key="3">
    <source>
        <dbReference type="Proteomes" id="UP000004736"/>
    </source>
</evidence>
<evidence type="ECO:0000313" key="2">
    <source>
        <dbReference type="EMBL" id="EEW97030.1"/>
    </source>
</evidence>
<feature type="compositionally biased region" description="Basic and acidic residues" evidence="1">
    <location>
        <begin position="12"/>
        <end position="22"/>
    </location>
</feature>
<sequence>MTHPQYPIPQDEEGRKRYESAKRHAALAKEQGKSLDEIHEIFKKVMNGTGKCSGRKEEAVSKCHGHYPIPEDEEGKKRYESALRHVAIAKENGKSVDELHAIFKKVMEGTGKCSGRKEEAVSKCHGRYPIPEDEEGKKRYESALRHVAIAKENGKSVDELHAIFKKVMEGTGKCSGRKQ</sequence>